<dbReference type="GO" id="GO:0006412">
    <property type="term" value="P:translation"/>
    <property type="evidence" value="ECO:0007669"/>
    <property type="project" value="TreeGrafter"/>
</dbReference>
<evidence type="ECO:0000256" key="5">
    <source>
        <dbReference type="PIRSR" id="PIRSR006230-1"/>
    </source>
</evidence>
<evidence type="ECO:0000256" key="4">
    <source>
        <dbReference type="PIRNR" id="PIRNR006230"/>
    </source>
</evidence>
<dbReference type="PROSITE" id="PS51721">
    <property type="entry name" value="G_CP"/>
    <property type="match status" value="1"/>
</dbReference>
<dbReference type="Gene3D" id="3.40.50.300">
    <property type="entry name" value="P-loop containing nucleotide triphosphate hydrolases"/>
    <property type="match status" value="1"/>
</dbReference>
<evidence type="ECO:0000256" key="2">
    <source>
        <dbReference type="ARBA" id="ARBA00022741"/>
    </source>
</evidence>
<dbReference type="PANTHER" id="PTHR45782">
    <property type="entry name" value="MITOCHONDRIAL RIBOSOME-ASSOCIATED GTPASE 1"/>
    <property type="match status" value="1"/>
</dbReference>
<evidence type="ECO:0000313" key="7">
    <source>
        <dbReference type="EMBL" id="UQK59670.1"/>
    </source>
</evidence>
<comment type="function">
    <text evidence="4">Required for a late step of 50S ribosomal subunit assembly. Has GTPase activity.</text>
</comment>
<dbReference type="RefSeq" id="WP_106017927.1">
    <property type="nucleotide sequence ID" value="NZ_CP096649.1"/>
</dbReference>
<dbReference type="AlphaFoldDB" id="A0A9E7DKK0"/>
<dbReference type="Gene3D" id="1.10.1580.10">
    <property type="match status" value="1"/>
</dbReference>
<name>A0A9E7DKK0_9FIRM</name>
<evidence type="ECO:0000259" key="6">
    <source>
        <dbReference type="PROSITE" id="PS51721"/>
    </source>
</evidence>
<dbReference type="InterPro" id="IPR019991">
    <property type="entry name" value="GTP-bd_ribosome_bgen"/>
</dbReference>
<dbReference type="SUPFAM" id="SSF52540">
    <property type="entry name" value="P-loop containing nucleoside triphosphate hydrolases"/>
    <property type="match status" value="1"/>
</dbReference>
<keyword evidence="8" id="KW-1185">Reference proteome</keyword>
<organism evidence="7 8">
    <name type="scientific">Fenollaria massiliensis</name>
    <dbReference type="NCBI Taxonomy" id="938288"/>
    <lineage>
        <taxon>Bacteria</taxon>
        <taxon>Bacillati</taxon>
        <taxon>Bacillota</taxon>
        <taxon>Clostridia</taxon>
        <taxon>Eubacteriales</taxon>
        <taxon>Fenollaria</taxon>
    </lineage>
</organism>
<dbReference type="InterPro" id="IPR023179">
    <property type="entry name" value="GTP-bd_ortho_bundle_sf"/>
</dbReference>
<comment type="similarity">
    <text evidence="4">Belongs to the TRAFAC class YlqF/YawG GTPase family. MTG1 subfamily.</text>
</comment>
<reference evidence="7" key="1">
    <citation type="submission" date="2022-04" db="EMBL/GenBank/DDBJ databases">
        <title>Complete genome sequences of Ezakiella coagulans and Fenollaria massiliensis.</title>
        <authorList>
            <person name="France M.T."/>
            <person name="Clifford J."/>
            <person name="Narina S."/>
            <person name="Rutt L."/>
            <person name="Ravel J."/>
        </authorList>
    </citation>
    <scope>NUCLEOTIDE SEQUENCE</scope>
    <source>
        <strain evidence="7">C0061C2</strain>
    </source>
</reference>
<dbReference type="KEGG" id="fms:M1R53_03225"/>
<keyword evidence="2 4" id="KW-0547">Nucleotide-binding</keyword>
<feature type="binding site" evidence="5">
    <location>
        <position position="171"/>
    </location>
    <ligand>
        <name>GTP</name>
        <dbReference type="ChEBI" id="CHEBI:37565"/>
    </ligand>
</feature>
<dbReference type="Pfam" id="PF01926">
    <property type="entry name" value="MMR_HSR1"/>
    <property type="match status" value="1"/>
</dbReference>
<dbReference type="GO" id="GO:0005525">
    <property type="term" value="F:GTP binding"/>
    <property type="evidence" value="ECO:0007669"/>
    <property type="project" value="UniProtKB-KW"/>
</dbReference>
<feature type="domain" description="CP-type G" evidence="6">
    <location>
        <begin position="11"/>
        <end position="175"/>
    </location>
</feature>
<sequence length="279" mass="31894">MNINWYPGHMKKTRESLLEMSKLVDIVIELIDARAPMSSTNPIIKEITENKAKIILLNKADLADDKVNKKWIAHFKDAKCIEFNAKNKSNVKKIIDLSRKEVDKYHEEHKQREHFGPIKAMVVGIPNVGKSTFINLMNNRKSLKTGNKPGVTKKNQWIKVDNDFMLLDTPGVLWPKFESQEIGLNLAFIGSIKDEILNKDDIAIALIKFLKEHYSGALNARYKVNEDATELEILEEIAKNRGFILKGNELDVYKAINILVDEFRNGLLGRISLEEPLDE</sequence>
<feature type="binding site" evidence="5">
    <location>
        <begin position="127"/>
        <end position="132"/>
    </location>
    <ligand>
        <name>GTP</name>
        <dbReference type="ChEBI" id="CHEBI:37565"/>
    </ligand>
</feature>
<evidence type="ECO:0000313" key="8">
    <source>
        <dbReference type="Proteomes" id="UP000831151"/>
    </source>
</evidence>
<gene>
    <name evidence="7" type="primary">ylqF</name>
    <name evidence="7" type="ORF">M1R53_03225</name>
</gene>
<keyword evidence="3 4" id="KW-0342">GTP-binding</keyword>
<dbReference type="GO" id="GO:0003924">
    <property type="term" value="F:GTPase activity"/>
    <property type="evidence" value="ECO:0007669"/>
    <property type="project" value="TreeGrafter"/>
</dbReference>
<protein>
    <recommendedName>
        <fullName evidence="1 4">Ribosome biogenesis GTPase A</fullName>
    </recommendedName>
</protein>
<dbReference type="InterPro" id="IPR016478">
    <property type="entry name" value="GTPase_MTG1"/>
</dbReference>
<dbReference type="PANTHER" id="PTHR45782:SF4">
    <property type="entry name" value="MITOCHONDRIAL RIBOSOME-ASSOCIATED GTPASE 1"/>
    <property type="match status" value="1"/>
</dbReference>
<accession>A0A9E7DKK0</accession>
<proteinExistence type="inferred from homology"/>
<dbReference type="EMBL" id="CP096649">
    <property type="protein sequence ID" value="UQK59670.1"/>
    <property type="molecule type" value="Genomic_DNA"/>
</dbReference>
<keyword evidence="4" id="KW-0963">Cytoplasm</keyword>
<comment type="subcellular location">
    <subcellularLocation>
        <location evidence="4">Cytoplasm</location>
    </subcellularLocation>
</comment>
<dbReference type="InterPro" id="IPR030378">
    <property type="entry name" value="G_CP_dom"/>
</dbReference>
<evidence type="ECO:0000256" key="1">
    <source>
        <dbReference type="ARBA" id="ARBA00014898"/>
    </source>
</evidence>
<dbReference type="PIRSF" id="PIRSF006230">
    <property type="entry name" value="MG442"/>
    <property type="match status" value="1"/>
</dbReference>
<dbReference type="Proteomes" id="UP000831151">
    <property type="component" value="Chromosome"/>
</dbReference>
<evidence type="ECO:0000256" key="3">
    <source>
        <dbReference type="ARBA" id="ARBA00023134"/>
    </source>
</evidence>
<dbReference type="GO" id="GO:0005737">
    <property type="term" value="C:cytoplasm"/>
    <property type="evidence" value="ECO:0007669"/>
    <property type="project" value="UniProtKB-SubCell"/>
</dbReference>
<feature type="binding site" evidence="5">
    <location>
        <begin position="58"/>
        <end position="61"/>
    </location>
    <ligand>
        <name>GTP</name>
        <dbReference type="ChEBI" id="CHEBI:37565"/>
    </ligand>
</feature>
<dbReference type="NCBIfam" id="TIGR03596">
    <property type="entry name" value="GTPase_YlqF"/>
    <property type="match status" value="1"/>
</dbReference>
<dbReference type="InterPro" id="IPR006073">
    <property type="entry name" value="GTP-bd"/>
</dbReference>
<dbReference type="InterPro" id="IPR027417">
    <property type="entry name" value="P-loop_NTPase"/>
</dbReference>
<dbReference type="CDD" id="cd01856">
    <property type="entry name" value="YlqF"/>
    <property type="match status" value="1"/>
</dbReference>